<dbReference type="PIRSF" id="PIRSF006468">
    <property type="entry name" value="BCAT1"/>
    <property type="match status" value="1"/>
</dbReference>
<evidence type="ECO:0000313" key="16">
    <source>
        <dbReference type="EMBL" id="KXB81151.1"/>
    </source>
</evidence>
<feature type="modified residue" description="N6-(pyridoxal phosphate)lysine" evidence="15">
    <location>
        <position position="229"/>
    </location>
</feature>
<comment type="catalytic activity">
    <reaction evidence="14">
        <text>L-leucine + 2-oxoglutarate = 4-methyl-2-oxopentanoate + L-glutamate</text>
        <dbReference type="Rhea" id="RHEA:18321"/>
        <dbReference type="ChEBI" id="CHEBI:16810"/>
        <dbReference type="ChEBI" id="CHEBI:17865"/>
        <dbReference type="ChEBI" id="CHEBI:29985"/>
        <dbReference type="ChEBI" id="CHEBI:57427"/>
        <dbReference type="EC" id="2.6.1.42"/>
    </reaction>
</comment>
<comment type="pathway">
    <text evidence="4">Amino-acid biosynthesis; L-leucine biosynthesis; L-leucine from 3-methyl-2-oxobutanoate: step 4/4.</text>
</comment>
<dbReference type="InterPro" id="IPR036038">
    <property type="entry name" value="Aminotransferase-like"/>
</dbReference>
<evidence type="ECO:0000256" key="4">
    <source>
        <dbReference type="ARBA" id="ARBA00005072"/>
    </source>
</evidence>
<dbReference type="GO" id="GO:0009082">
    <property type="term" value="P:branched-chain amino acid biosynthetic process"/>
    <property type="evidence" value="ECO:0007669"/>
    <property type="project" value="UniProtKB-KW"/>
</dbReference>
<dbReference type="GO" id="GO:0008652">
    <property type="term" value="P:amino acid biosynthetic process"/>
    <property type="evidence" value="ECO:0007669"/>
    <property type="project" value="UniProtKB-KW"/>
</dbReference>
<evidence type="ECO:0000256" key="5">
    <source>
        <dbReference type="ARBA" id="ARBA00009320"/>
    </source>
</evidence>
<dbReference type="InterPro" id="IPR043132">
    <property type="entry name" value="BCAT-like_C"/>
</dbReference>
<keyword evidence="10" id="KW-0663">Pyridoxal phosphate</keyword>
<evidence type="ECO:0000256" key="13">
    <source>
        <dbReference type="ARBA" id="ARBA00048798"/>
    </source>
</evidence>
<comment type="pathway">
    <text evidence="3">Amino-acid biosynthesis; L-valine biosynthesis; L-valine from pyruvate: step 4/4.</text>
</comment>
<comment type="pathway">
    <text evidence="2">Amino-acid biosynthesis; L-isoleucine biosynthesis; L-isoleucine from 2-oxobutanoate: step 4/4.</text>
</comment>
<evidence type="ECO:0000256" key="12">
    <source>
        <dbReference type="ARBA" id="ARBA00048212"/>
    </source>
</evidence>
<comment type="catalytic activity">
    <reaction evidence="13">
        <text>L-isoleucine + 2-oxoglutarate = (S)-3-methyl-2-oxopentanoate + L-glutamate</text>
        <dbReference type="Rhea" id="RHEA:24801"/>
        <dbReference type="ChEBI" id="CHEBI:16810"/>
        <dbReference type="ChEBI" id="CHEBI:29985"/>
        <dbReference type="ChEBI" id="CHEBI:35146"/>
        <dbReference type="ChEBI" id="CHEBI:58045"/>
        <dbReference type="EC" id="2.6.1.42"/>
    </reaction>
</comment>
<dbReference type="InterPro" id="IPR043131">
    <property type="entry name" value="BCAT-like_N"/>
</dbReference>
<evidence type="ECO:0000256" key="15">
    <source>
        <dbReference type="PIRSR" id="PIRSR006468-1"/>
    </source>
</evidence>
<dbReference type="PANTHER" id="PTHR11825:SF44">
    <property type="entry name" value="BRANCHED-CHAIN-AMINO-ACID AMINOTRANSFERASE"/>
    <property type="match status" value="1"/>
</dbReference>
<keyword evidence="11" id="KW-0100">Branched-chain amino acid biosynthesis</keyword>
<dbReference type="CDD" id="cd01557">
    <property type="entry name" value="BCAT_beta_family"/>
    <property type="match status" value="1"/>
</dbReference>
<comment type="cofactor">
    <cofactor evidence="1">
        <name>pyridoxal 5'-phosphate</name>
        <dbReference type="ChEBI" id="CHEBI:597326"/>
    </cofactor>
</comment>
<reference evidence="16 17" key="1">
    <citation type="submission" date="2016-01" db="EMBL/GenBank/DDBJ databases">
        <authorList>
            <person name="Mitreva M."/>
            <person name="Pepin K.H."/>
            <person name="Mihindukulasuriya K.A."/>
            <person name="Fulton R."/>
            <person name="Fronick C."/>
            <person name="O'Laughlin M."/>
            <person name="Miner T."/>
            <person name="Herter B."/>
            <person name="Rosa B.A."/>
            <person name="Cordes M."/>
            <person name="Tomlinson C."/>
            <person name="Wollam A."/>
            <person name="Palsikar V.B."/>
            <person name="Mardis E.R."/>
            <person name="Wilson R.K."/>
        </authorList>
    </citation>
    <scope>NUCLEOTIDE SEQUENCE [LARGE SCALE GENOMIC DNA]</scope>
    <source>
        <strain evidence="16 17">DNF00696</strain>
    </source>
</reference>
<evidence type="ECO:0000256" key="14">
    <source>
        <dbReference type="ARBA" id="ARBA00049229"/>
    </source>
</evidence>
<dbReference type="NCBIfam" id="NF009897">
    <property type="entry name" value="PRK13357.1"/>
    <property type="match status" value="1"/>
</dbReference>
<sequence>MMMSENGLTHVPTQLEAASQVPLPSADELAGRFALQPNQHPASEEEYREIMDSLSFGSKFGDHMAVAEWKAGEGWSGHRVQAFENLSLSPGAVVFHYGQEVFEGLKAYRHKDGSIWAFRPRYNAARLNASARRLALPEIPEEDFVASVVDLVRADKRWVPTAPNTSLYLRPFLIATEPYLGVHSANEAKYLVIGSPSGAYFSGGEAKGVSIWVDRHYHRAGPGGTGEAKCGGNYAASLLPQNMAAEKGYEQVCFLDTTHTNLEELGGMNVFVVRRDGSVHTPRLTGVILEGGTRSAICRLLRDSGTPVFERDISLESLVDDIRSGEVSEVFACGTAAVVTPIGRLGSDDFEVEVPCGPVTASIHQRLVDIQNGEAPDPYGWTYQLCD</sequence>
<evidence type="ECO:0000256" key="9">
    <source>
        <dbReference type="ARBA" id="ARBA00022679"/>
    </source>
</evidence>
<evidence type="ECO:0000256" key="6">
    <source>
        <dbReference type="ARBA" id="ARBA00013053"/>
    </source>
</evidence>
<gene>
    <name evidence="16" type="ORF">HMPREF1862_00875</name>
</gene>
<evidence type="ECO:0000256" key="8">
    <source>
        <dbReference type="ARBA" id="ARBA00022605"/>
    </source>
</evidence>
<evidence type="ECO:0000256" key="7">
    <source>
        <dbReference type="ARBA" id="ARBA00022576"/>
    </source>
</evidence>
<dbReference type="AlphaFoldDB" id="A0AB34X2C8"/>
<keyword evidence="7" id="KW-0032">Aminotransferase</keyword>
<dbReference type="SUPFAM" id="SSF56752">
    <property type="entry name" value="D-aminoacid aminotransferase-like PLP-dependent enzymes"/>
    <property type="match status" value="1"/>
</dbReference>
<comment type="caution">
    <text evidence="16">The sequence shown here is derived from an EMBL/GenBank/DDBJ whole genome shotgun (WGS) entry which is preliminary data.</text>
</comment>
<keyword evidence="9" id="KW-0808">Transferase</keyword>
<evidence type="ECO:0000256" key="10">
    <source>
        <dbReference type="ARBA" id="ARBA00022898"/>
    </source>
</evidence>
<dbReference type="Gene3D" id="3.30.470.10">
    <property type="match status" value="1"/>
</dbReference>
<dbReference type="PANTHER" id="PTHR11825">
    <property type="entry name" value="SUBGROUP IIII AMINOTRANSFERASE"/>
    <property type="match status" value="1"/>
</dbReference>
<dbReference type="RefSeq" id="WP_394372134.1">
    <property type="nucleotide sequence ID" value="NZ_JAWHBH010000001.1"/>
</dbReference>
<proteinExistence type="inferred from homology"/>
<dbReference type="InterPro" id="IPR001544">
    <property type="entry name" value="Aminotrans_IV"/>
</dbReference>
<evidence type="ECO:0000256" key="2">
    <source>
        <dbReference type="ARBA" id="ARBA00004824"/>
    </source>
</evidence>
<dbReference type="NCBIfam" id="TIGR01123">
    <property type="entry name" value="ilvE_II"/>
    <property type="match status" value="1"/>
</dbReference>
<dbReference type="InterPro" id="IPR005786">
    <property type="entry name" value="B_amino_transII"/>
</dbReference>
<evidence type="ECO:0000313" key="17">
    <source>
        <dbReference type="Proteomes" id="UP000070572"/>
    </source>
</evidence>
<dbReference type="Proteomes" id="UP000070572">
    <property type="component" value="Unassembled WGS sequence"/>
</dbReference>
<dbReference type="InterPro" id="IPR033939">
    <property type="entry name" value="BCAT_family"/>
</dbReference>
<accession>A0AB34X2C8</accession>
<keyword evidence="8" id="KW-0028">Amino-acid biosynthesis</keyword>
<evidence type="ECO:0000256" key="1">
    <source>
        <dbReference type="ARBA" id="ARBA00001933"/>
    </source>
</evidence>
<dbReference type="Gene3D" id="3.20.10.10">
    <property type="entry name" value="D-amino Acid Aminotransferase, subunit A, domain 2"/>
    <property type="match status" value="1"/>
</dbReference>
<dbReference type="GO" id="GO:0004084">
    <property type="term" value="F:branched-chain-amino-acid transaminase activity"/>
    <property type="evidence" value="ECO:0007669"/>
    <property type="project" value="UniProtKB-EC"/>
</dbReference>
<dbReference type="EMBL" id="LSDN01000013">
    <property type="protein sequence ID" value="KXB81151.1"/>
    <property type="molecule type" value="Genomic_DNA"/>
</dbReference>
<comment type="similarity">
    <text evidence="5">Belongs to the class-IV pyridoxal-phosphate-dependent aminotransferase family.</text>
</comment>
<organism evidence="16 17">
    <name type="scientific">Varibaculum cambriense</name>
    <dbReference type="NCBI Taxonomy" id="184870"/>
    <lineage>
        <taxon>Bacteria</taxon>
        <taxon>Bacillati</taxon>
        <taxon>Actinomycetota</taxon>
        <taxon>Actinomycetes</taxon>
        <taxon>Actinomycetales</taxon>
        <taxon>Actinomycetaceae</taxon>
        <taxon>Varibaculum</taxon>
    </lineage>
</organism>
<dbReference type="Pfam" id="PF01063">
    <property type="entry name" value="Aminotran_4"/>
    <property type="match status" value="1"/>
</dbReference>
<protein>
    <recommendedName>
        <fullName evidence="6">branched-chain-amino-acid transaminase</fullName>
        <ecNumber evidence="6">2.6.1.42</ecNumber>
    </recommendedName>
</protein>
<name>A0AB34X2C8_9ACTO</name>
<evidence type="ECO:0000256" key="3">
    <source>
        <dbReference type="ARBA" id="ARBA00004931"/>
    </source>
</evidence>
<comment type="catalytic activity">
    <reaction evidence="12">
        <text>L-valine + 2-oxoglutarate = 3-methyl-2-oxobutanoate + L-glutamate</text>
        <dbReference type="Rhea" id="RHEA:24813"/>
        <dbReference type="ChEBI" id="CHEBI:11851"/>
        <dbReference type="ChEBI" id="CHEBI:16810"/>
        <dbReference type="ChEBI" id="CHEBI:29985"/>
        <dbReference type="ChEBI" id="CHEBI:57762"/>
        <dbReference type="EC" id="2.6.1.42"/>
    </reaction>
</comment>
<evidence type="ECO:0000256" key="11">
    <source>
        <dbReference type="ARBA" id="ARBA00023304"/>
    </source>
</evidence>
<dbReference type="EC" id="2.6.1.42" evidence="6"/>